<keyword evidence="2" id="KW-1133">Transmembrane helix</keyword>
<gene>
    <name evidence="3" type="ORF">FMM06_06155</name>
</gene>
<keyword evidence="2" id="KW-0812">Transmembrane</keyword>
<organism evidence="3 4">
    <name type="scientific">Glacieibacterium frigidum</name>
    <dbReference type="NCBI Taxonomy" id="2593303"/>
    <lineage>
        <taxon>Bacteria</taxon>
        <taxon>Pseudomonadati</taxon>
        <taxon>Pseudomonadota</taxon>
        <taxon>Alphaproteobacteria</taxon>
        <taxon>Sphingomonadales</taxon>
        <taxon>Sphingosinicellaceae</taxon>
        <taxon>Glacieibacterium</taxon>
    </lineage>
</organism>
<dbReference type="OrthoDB" id="9992723at2"/>
<evidence type="ECO:0000256" key="1">
    <source>
        <dbReference type="SAM" id="MobiDB-lite"/>
    </source>
</evidence>
<feature type="transmembrane region" description="Helical" evidence="2">
    <location>
        <begin position="6"/>
        <end position="26"/>
    </location>
</feature>
<reference evidence="3 4" key="1">
    <citation type="submission" date="2019-07" db="EMBL/GenBank/DDBJ databases">
        <title>Novel species isolated from glacier.</title>
        <authorList>
            <person name="Liu Q."/>
            <person name="Xin Y.-H."/>
        </authorList>
    </citation>
    <scope>NUCLEOTIDE SEQUENCE [LARGE SCALE GENOMIC DNA]</scope>
    <source>
        <strain evidence="3 4">LB1R16</strain>
    </source>
</reference>
<accession>A0A552UHL9</accession>
<protein>
    <submittedName>
        <fullName evidence="3">Uncharacterized protein</fullName>
    </submittedName>
</protein>
<dbReference type="EMBL" id="VJWA01000001">
    <property type="protein sequence ID" value="TRW17719.1"/>
    <property type="molecule type" value="Genomic_DNA"/>
</dbReference>
<keyword evidence="2" id="KW-0472">Membrane</keyword>
<keyword evidence="4" id="KW-1185">Reference proteome</keyword>
<dbReference type="Proteomes" id="UP000317894">
    <property type="component" value="Unassembled WGS sequence"/>
</dbReference>
<proteinExistence type="predicted"/>
<sequence length="269" mass="30921">MESEIIAWATLIAALSALATAVISYLSMRSFTRNQQDARKSAKLNRIIQTVIHCNERYSEIDVARTMPFQISEETSTTQMQFFSRYWGLKSDQFDYWLAGFVDHDAFTTWMMSVAKHFSRSSDYFRGMDYLDGWVLYGRTNNFPINPMFVQLIDALEIKFRNAVNFEQQKQTVKDLLLDLEGTEAKPGTTQRFRREFQAAMDYHAYDQANTRFSTDPIFSSPGIVNREYRLATHAPTLRNGKTAPIIPSSRPARHSRRTAVGGSRPARP</sequence>
<dbReference type="RefSeq" id="WP_144236411.1">
    <property type="nucleotide sequence ID" value="NZ_VJWA01000001.1"/>
</dbReference>
<evidence type="ECO:0000256" key="2">
    <source>
        <dbReference type="SAM" id="Phobius"/>
    </source>
</evidence>
<feature type="region of interest" description="Disordered" evidence="1">
    <location>
        <begin position="235"/>
        <end position="269"/>
    </location>
</feature>
<comment type="caution">
    <text evidence="3">The sequence shown here is derived from an EMBL/GenBank/DDBJ whole genome shotgun (WGS) entry which is preliminary data.</text>
</comment>
<dbReference type="AlphaFoldDB" id="A0A552UHL9"/>
<name>A0A552UHL9_9SPHN</name>
<evidence type="ECO:0000313" key="3">
    <source>
        <dbReference type="EMBL" id="TRW17719.1"/>
    </source>
</evidence>
<evidence type="ECO:0000313" key="4">
    <source>
        <dbReference type="Proteomes" id="UP000317894"/>
    </source>
</evidence>